<organism evidence="2 3">
    <name type="scientific">Thermaerobacillus caldiproteolyticus</name>
    <dbReference type="NCBI Taxonomy" id="247480"/>
    <lineage>
        <taxon>Bacteria</taxon>
        <taxon>Bacillati</taxon>
        <taxon>Bacillota</taxon>
        <taxon>Bacilli</taxon>
        <taxon>Bacillales</taxon>
        <taxon>Anoxybacillaceae</taxon>
        <taxon>Thermaerobacillus</taxon>
    </lineage>
</organism>
<protein>
    <submittedName>
        <fullName evidence="2">Heme-degrading monooxygenase HmoA</fullName>
    </submittedName>
</protein>
<gene>
    <name evidence="2" type="ORF">HNR31_001517</name>
</gene>
<dbReference type="InterPro" id="IPR011008">
    <property type="entry name" value="Dimeric_a/b-barrel"/>
</dbReference>
<dbReference type="AlphaFoldDB" id="A0A7W0BXP0"/>
<dbReference type="GO" id="GO:0004497">
    <property type="term" value="F:monooxygenase activity"/>
    <property type="evidence" value="ECO:0007669"/>
    <property type="project" value="UniProtKB-KW"/>
</dbReference>
<evidence type="ECO:0000313" key="2">
    <source>
        <dbReference type="EMBL" id="MBA2874746.1"/>
    </source>
</evidence>
<sequence length="102" mass="12090">MEKPYYAVIFTSERTEGDHGYEEMADKMVELASKQPGFLGMESVRDKTGQGITVSYWDSLEAIQRWKEHEAHKTAQQKGKQVWYKHFSVRVCKVEREYFFEM</sequence>
<proteinExistence type="predicted"/>
<dbReference type="PANTHER" id="PTHR37811">
    <property type="entry name" value="BLL5343 PROTEIN"/>
    <property type="match status" value="1"/>
</dbReference>
<name>A0A7W0BXP0_9BACL</name>
<evidence type="ECO:0000313" key="3">
    <source>
        <dbReference type="Proteomes" id="UP000523087"/>
    </source>
</evidence>
<reference evidence="2 3" key="1">
    <citation type="submission" date="2020-07" db="EMBL/GenBank/DDBJ databases">
        <title>Genomic Encyclopedia of Type Strains, Phase IV (KMG-IV): sequencing the most valuable type-strain genomes for metagenomic binning, comparative biology and taxonomic classification.</title>
        <authorList>
            <person name="Goeker M."/>
        </authorList>
    </citation>
    <scope>NUCLEOTIDE SEQUENCE [LARGE SCALE GENOMIC DNA]</scope>
    <source>
        <strain evidence="2 3">DSM 15730</strain>
    </source>
</reference>
<evidence type="ECO:0000259" key="1">
    <source>
        <dbReference type="PROSITE" id="PS51725"/>
    </source>
</evidence>
<keyword evidence="2" id="KW-0560">Oxidoreductase</keyword>
<dbReference type="EMBL" id="JACDUT010000004">
    <property type="protein sequence ID" value="MBA2874746.1"/>
    <property type="molecule type" value="Genomic_DNA"/>
</dbReference>
<dbReference type="Pfam" id="PF03992">
    <property type="entry name" value="ABM"/>
    <property type="match status" value="1"/>
</dbReference>
<dbReference type="InterPro" id="IPR007138">
    <property type="entry name" value="ABM_dom"/>
</dbReference>
<keyword evidence="3" id="KW-1185">Reference proteome</keyword>
<dbReference type="PANTHER" id="PTHR37811:SF2">
    <property type="entry name" value="ABM DOMAIN-CONTAINING PROTEIN"/>
    <property type="match status" value="1"/>
</dbReference>
<feature type="domain" description="ABM" evidence="1">
    <location>
        <begin position="5"/>
        <end position="91"/>
    </location>
</feature>
<dbReference type="Gene3D" id="3.30.70.100">
    <property type="match status" value="1"/>
</dbReference>
<accession>A0A7W0BXP0</accession>
<dbReference type="SUPFAM" id="SSF54909">
    <property type="entry name" value="Dimeric alpha+beta barrel"/>
    <property type="match status" value="1"/>
</dbReference>
<dbReference type="RefSeq" id="WP_181555618.1">
    <property type="nucleotide sequence ID" value="NZ_CP064060.1"/>
</dbReference>
<keyword evidence="2" id="KW-0503">Monooxygenase</keyword>
<comment type="caution">
    <text evidence="2">The sequence shown here is derived from an EMBL/GenBank/DDBJ whole genome shotgun (WGS) entry which is preliminary data.</text>
</comment>
<dbReference type="PROSITE" id="PS51725">
    <property type="entry name" value="ABM"/>
    <property type="match status" value="1"/>
</dbReference>
<dbReference type="Proteomes" id="UP000523087">
    <property type="component" value="Unassembled WGS sequence"/>
</dbReference>
<dbReference type="InterPro" id="IPR052936">
    <property type="entry name" value="Jasmonate_Hydroxylase-like"/>
</dbReference>